<sequence>MISVTLTAHMTWERNRKDLRATLFFVQLVTHIRYSVDEECEVAMFQESNFTSCLLDNRNGIRNVLKLATLKEDFDRRRQAPTYIFPPSGEPGVNYPTYSSIPSGLAFDCRGQAPGYYADPQTNCQGLRLVV</sequence>
<dbReference type="EMBL" id="OB661983">
    <property type="protein sequence ID" value="CAD7229300.1"/>
    <property type="molecule type" value="Genomic_DNA"/>
</dbReference>
<reference evidence="1" key="1">
    <citation type="submission" date="2020-11" db="EMBL/GenBank/DDBJ databases">
        <authorList>
            <person name="Tran Van P."/>
        </authorList>
    </citation>
    <scope>NUCLEOTIDE SEQUENCE</scope>
</reference>
<protein>
    <submittedName>
        <fullName evidence="1">Uncharacterized protein</fullName>
    </submittedName>
</protein>
<proteinExistence type="predicted"/>
<dbReference type="AlphaFoldDB" id="A0A7R8WCU7"/>
<evidence type="ECO:0000313" key="1">
    <source>
        <dbReference type="EMBL" id="CAD7229300.1"/>
    </source>
</evidence>
<dbReference type="OrthoDB" id="6364363at2759"/>
<accession>A0A7R8WCU7</accession>
<gene>
    <name evidence="1" type="ORF">CTOB1V02_LOCUS7173</name>
</gene>
<organism evidence="1">
    <name type="scientific">Cyprideis torosa</name>
    <dbReference type="NCBI Taxonomy" id="163714"/>
    <lineage>
        <taxon>Eukaryota</taxon>
        <taxon>Metazoa</taxon>
        <taxon>Ecdysozoa</taxon>
        <taxon>Arthropoda</taxon>
        <taxon>Crustacea</taxon>
        <taxon>Oligostraca</taxon>
        <taxon>Ostracoda</taxon>
        <taxon>Podocopa</taxon>
        <taxon>Podocopida</taxon>
        <taxon>Cytherocopina</taxon>
        <taxon>Cytheroidea</taxon>
        <taxon>Cytherideidae</taxon>
        <taxon>Cyprideis</taxon>
    </lineage>
</organism>
<name>A0A7R8WCU7_9CRUS</name>